<dbReference type="AlphaFoldDB" id="A0A221KI67"/>
<comment type="cofactor">
    <cofactor evidence="1">
        <name>Mg(2+)</name>
        <dbReference type="ChEBI" id="CHEBI:18420"/>
    </cofactor>
</comment>
<evidence type="ECO:0000256" key="9">
    <source>
        <dbReference type="ARBA" id="ARBA00019357"/>
    </source>
</evidence>
<dbReference type="GO" id="GO:0046872">
    <property type="term" value="F:metal ion binding"/>
    <property type="evidence" value="ECO:0007669"/>
    <property type="project" value="UniProtKB-KW"/>
</dbReference>
<dbReference type="InterPro" id="IPR001645">
    <property type="entry name" value="Folylpolyglutamate_synth"/>
</dbReference>
<dbReference type="InterPro" id="IPR036615">
    <property type="entry name" value="Mur_ligase_C_dom_sf"/>
</dbReference>
<evidence type="ECO:0000313" key="26">
    <source>
        <dbReference type="EMBL" id="ASM78706.1"/>
    </source>
</evidence>
<evidence type="ECO:0000256" key="13">
    <source>
        <dbReference type="ARBA" id="ARBA00022840"/>
    </source>
</evidence>
<dbReference type="GO" id="GO:0005737">
    <property type="term" value="C:cytoplasm"/>
    <property type="evidence" value="ECO:0007669"/>
    <property type="project" value="TreeGrafter"/>
</dbReference>
<evidence type="ECO:0000256" key="17">
    <source>
        <dbReference type="ARBA" id="ARBA00030592"/>
    </source>
</evidence>
<dbReference type="Proteomes" id="UP000199729">
    <property type="component" value="Chromosome"/>
</dbReference>
<comment type="catalytic activity">
    <reaction evidence="20">
        <text>10-formyltetrahydrofolyl-(gamma-L-Glu)(n) + L-glutamate + ATP = 10-formyltetrahydrofolyl-(gamma-L-Glu)(n+1) + ADP + phosphate + H(+)</text>
        <dbReference type="Rhea" id="RHEA:51904"/>
        <dbReference type="Rhea" id="RHEA-COMP:13088"/>
        <dbReference type="Rhea" id="RHEA-COMP:14300"/>
        <dbReference type="ChEBI" id="CHEBI:15378"/>
        <dbReference type="ChEBI" id="CHEBI:29985"/>
        <dbReference type="ChEBI" id="CHEBI:30616"/>
        <dbReference type="ChEBI" id="CHEBI:43474"/>
        <dbReference type="ChEBI" id="CHEBI:134413"/>
        <dbReference type="ChEBI" id="CHEBI:456216"/>
        <dbReference type="EC" id="6.3.2.17"/>
    </reaction>
</comment>
<evidence type="ECO:0000256" key="22">
    <source>
        <dbReference type="ARBA" id="ARBA00049161"/>
    </source>
</evidence>
<accession>A0A221KI67</accession>
<organism evidence="26 27">
    <name type="scientific">Vitreoscilla filiformis</name>
    <dbReference type="NCBI Taxonomy" id="63"/>
    <lineage>
        <taxon>Bacteria</taxon>
        <taxon>Pseudomonadati</taxon>
        <taxon>Pseudomonadota</taxon>
        <taxon>Betaproteobacteria</taxon>
        <taxon>Neisseriales</taxon>
        <taxon>Neisseriaceae</taxon>
        <taxon>Vitreoscilla</taxon>
    </lineage>
</organism>
<evidence type="ECO:0000256" key="3">
    <source>
        <dbReference type="ARBA" id="ARBA00004799"/>
    </source>
</evidence>
<dbReference type="NCBIfam" id="TIGR01499">
    <property type="entry name" value="folC"/>
    <property type="match status" value="1"/>
</dbReference>
<evidence type="ECO:0000256" key="14">
    <source>
        <dbReference type="ARBA" id="ARBA00022842"/>
    </source>
</evidence>
<evidence type="ECO:0000256" key="4">
    <source>
        <dbReference type="ARBA" id="ARBA00005150"/>
    </source>
</evidence>
<evidence type="ECO:0000256" key="8">
    <source>
        <dbReference type="ARBA" id="ARBA00013025"/>
    </source>
</evidence>
<sequence>MMPPMTTDFAAPQTLADWLAHCERLHPKTIDMTLDRVAAVRDRLGLRFQVPVIAVAGTNGKGSTCAMLDSIARAAGWRVGLYSKPHLVHFTERCRLLGEQIAPEALVPHFAAVEAARGDTTLTYFEFTTLAIARALAEAELDLVILEVGLGGRLDAVNIFDADCAVITSIDIDHVDYLGPDRESIGREKAGILRAGRPAIIADPVPPASVLAVGEQLGADLWLVGRDFNHSGDRQQWSWAGRGRRFHALGHPALRGANQLLNASAAIAALEALREPVPVTAQAIRQGLAMVELPGRFQIVPGQPTLVLDVAHNAQSVAALALNLDQMGFAPRTHAVFGAMHDKDLAAIVQRMNPLVDAWYLTDLPLPRAAKAQELVEVIAPMAAARGVAPPATWASFACPTEALAAAVAAADPADRIVVFGSFYTVGGVLEEGLPRLSAPHQP</sequence>
<dbReference type="Gene3D" id="3.40.1190.10">
    <property type="entry name" value="Mur-like, catalytic domain"/>
    <property type="match status" value="1"/>
</dbReference>
<keyword evidence="13 23" id="KW-0067">ATP-binding</keyword>
<evidence type="ECO:0000259" key="24">
    <source>
        <dbReference type="Pfam" id="PF02875"/>
    </source>
</evidence>
<comment type="catalytic activity">
    <reaction evidence="21">
        <text>(6R)-5,10-methylenetetrahydrofolyl-(gamma-L-Glu)(n) + L-glutamate + ATP = (6R)-5,10-methylenetetrahydrofolyl-(gamma-L-Glu)(n+1) + ADP + phosphate + H(+)</text>
        <dbReference type="Rhea" id="RHEA:51912"/>
        <dbReference type="Rhea" id="RHEA-COMP:13257"/>
        <dbReference type="Rhea" id="RHEA-COMP:13258"/>
        <dbReference type="ChEBI" id="CHEBI:15378"/>
        <dbReference type="ChEBI" id="CHEBI:29985"/>
        <dbReference type="ChEBI" id="CHEBI:30616"/>
        <dbReference type="ChEBI" id="CHEBI:43474"/>
        <dbReference type="ChEBI" id="CHEBI:136572"/>
        <dbReference type="ChEBI" id="CHEBI:456216"/>
        <dbReference type="EC" id="6.3.2.17"/>
    </reaction>
</comment>
<evidence type="ECO:0000256" key="20">
    <source>
        <dbReference type="ARBA" id="ARBA00047808"/>
    </source>
</evidence>
<comment type="subunit">
    <text evidence="6">Monomer.</text>
</comment>
<dbReference type="Pfam" id="PF02875">
    <property type="entry name" value="Mur_ligase_C"/>
    <property type="match status" value="1"/>
</dbReference>
<keyword evidence="12 23" id="KW-0547">Nucleotide-binding</keyword>
<keyword evidence="15" id="KW-0289">Folate biosynthesis</keyword>
<proteinExistence type="inferred from homology"/>
<dbReference type="UniPathway" id="UPA00077">
    <property type="reaction ID" value="UER00157"/>
</dbReference>
<reference evidence="26 27" key="1">
    <citation type="submission" date="2017-07" db="EMBL/GenBank/DDBJ databases">
        <title>Complete Genome Sequence of the cosmetic ferment Vitreoscilla filiformis (ATCC15551).</title>
        <authorList>
            <person name="Contreras S."/>
            <person name="Sagory-Zalkind P."/>
            <person name="Blanquart H."/>
            <person name="Iltis A."/>
            <person name="Morand S.C."/>
        </authorList>
    </citation>
    <scope>NUCLEOTIDE SEQUENCE [LARGE SCALE GENOMIC DNA]</scope>
    <source>
        <strain evidence="26 27">ATCC 15551</strain>
    </source>
</reference>
<dbReference type="GO" id="GO:0004326">
    <property type="term" value="F:tetrahydrofolylpolyglutamate synthase activity"/>
    <property type="evidence" value="ECO:0007669"/>
    <property type="project" value="UniProtKB-EC"/>
</dbReference>
<evidence type="ECO:0000256" key="18">
    <source>
        <dbReference type="ARBA" id="ARBA00032510"/>
    </source>
</evidence>
<keyword evidence="10 23" id="KW-0436">Ligase</keyword>
<evidence type="ECO:0000259" key="25">
    <source>
        <dbReference type="Pfam" id="PF08245"/>
    </source>
</evidence>
<evidence type="ECO:0000256" key="1">
    <source>
        <dbReference type="ARBA" id="ARBA00001946"/>
    </source>
</evidence>
<comment type="pathway">
    <text evidence="3">Cofactor biosynthesis; tetrahydrofolate biosynthesis; 7,8-dihydrofolate from 2-amino-4-hydroxy-6-hydroxymethyl-7,8-dihydropteridine diphosphate and 4-aminobenzoate: step 2/2.</text>
</comment>
<dbReference type="EMBL" id="CP022423">
    <property type="protein sequence ID" value="ASM78706.1"/>
    <property type="molecule type" value="Genomic_DNA"/>
</dbReference>
<dbReference type="Pfam" id="PF08245">
    <property type="entry name" value="Mur_ligase_M"/>
    <property type="match status" value="1"/>
</dbReference>
<dbReference type="PANTHER" id="PTHR11136">
    <property type="entry name" value="FOLYLPOLYGLUTAMATE SYNTHASE-RELATED"/>
    <property type="match status" value="1"/>
</dbReference>
<evidence type="ECO:0000256" key="23">
    <source>
        <dbReference type="PIRNR" id="PIRNR001563"/>
    </source>
</evidence>
<keyword evidence="11" id="KW-0479">Metal-binding</keyword>
<dbReference type="EC" id="6.3.2.17" evidence="8"/>
<comment type="catalytic activity">
    <reaction evidence="19">
        <text>(6S)-5,6,7,8-tetrahydrofolyl-(gamma-L-Glu)(n) + L-glutamate + ATP = (6S)-5,6,7,8-tetrahydrofolyl-(gamma-L-Glu)(n+1) + ADP + phosphate + H(+)</text>
        <dbReference type="Rhea" id="RHEA:10580"/>
        <dbReference type="Rhea" id="RHEA-COMP:14738"/>
        <dbReference type="Rhea" id="RHEA-COMP:14740"/>
        <dbReference type="ChEBI" id="CHEBI:15378"/>
        <dbReference type="ChEBI" id="CHEBI:29985"/>
        <dbReference type="ChEBI" id="CHEBI:30616"/>
        <dbReference type="ChEBI" id="CHEBI:43474"/>
        <dbReference type="ChEBI" id="CHEBI:141005"/>
        <dbReference type="ChEBI" id="CHEBI:456216"/>
        <dbReference type="EC" id="6.3.2.17"/>
    </reaction>
</comment>
<evidence type="ECO:0000313" key="27">
    <source>
        <dbReference type="Proteomes" id="UP000199729"/>
    </source>
</evidence>
<dbReference type="NCBIfam" id="NF008101">
    <property type="entry name" value="PRK10846.1"/>
    <property type="match status" value="1"/>
</dbReference>
<dbReference type="InterPro" id="IPR013221">
    <property type="entry name" value="Mur_ligase_cen"/>
</dbReference>
<dbReference type="GO" id="GO:0046654">
    <property type="term" value="P:tetrahydrofolate biosynthetic process"/>
    <property type="evidence" value="ECO:0007669"/>
    <property type="project" value="UniProtKB-UniPathway"/>
</dbReference>
<keyword evidence="27" id="KW-1185">Reference proteome</keyword>
<dbReference type="GO" id="GO:0005524">
    <property type="term" value="F:ATP binding"/>
    <property type="evidence" value="ECO:0007669"/>
    <property type="project" value="UniProtKB-KW"/>
</dbReference>
<dbReference type="InterPro" id="IPR004101">
    <property type="entry name" value="Mur_ligase_C"/>
</dbReference>
<dbReference type="FunFam" id="3.40.1190.10:FF:000004">
    <property type="entry name" value="Dihydrofolate synthase/folylpolyglutamate synthase"/>
    <property type="match status" value="1"/>
</dbReference>
<dbReference type="PANTHER" id="PTHR11136:SF0">
    <property type="entry name" value="DIHYDROFOLATE SYNTHETASE-RELATED"/>
    <property type="match status" value="1"/>
</dbReference>
<evidence type="ECO:0000256" key="6">
    <source>
        <dbReference type="ARBA" id="ARBA00011245"/>
    </source>
</evidence>
<evidence type="ECO:0000256" key="5">
    <source>
        <dbReference type="ARBA" id="ARBA00008276"/>
    </source>
</evidence>
<dbReference type="PIRSF" id="PIRSF001563">
    <property type="entry name" value="Folylpolyglu_synth"/>
    <property type="match status" value="1"/>
</dbReference>
<evidence type="ECO:0000256" key="21">
    <source>
        <dbReference type="ARBA" id="ARBA00049035"/>
    </source>
</evidence>
<keyword evidence="14" id="KW-0460">Magnesium</keyword>
<name>A0A221KI67_VITFI</name>
<gene>
    <name evidence="26" type="ORF">VITFI_CDS2929</name>
</gene>
<dbReference type="SUPFAM" id="SSF53244">
    <property type="entry name" value="MurD-like peptide ligases, peptide-binding domain"/>
    <property type="match status" value="1"/>
</dbReference>
<comment type="catalytic activity">
    <reaction evidence="22">
        <text>7,8-dihydropteroate + L-glutamate + ATP = 7,8-dihydrofolate + ADP + phosphate + H(+)</text>
        <dbReference type="Rhea" id="RHEA:23584"/>
        <dbReference type="ChEBI" id="CHEBI:15378"/>
        <dbReference type="ChEBI" id="CHEBI:17839"/>
        <dbReference type="ChEBI" id="CHEBI:29985"/>
        <dbReference type="ChEBI" id="CHEBI:30616"/>
        <dbReference type="ChEBI" id="CHEBI:43474"/>
        <dbReference type="ChEBI" id="CHEBI:57451"/>
        <dbReference type="ChEBI" id="CHEBI:456216"/>
        <dbReference type="EC" id="6.3.2.12"/>
    </reaction>
</comment>
<dbReference type="Gene3D" id="3.90.190.20">
    <property type="entry name" value="Mur ligase, C-terminal domain"/>
    <property type="match status" value="1"/>
</dbReference>
<dbReference type="GO" id="GO:0008841">
    <property type="term" value="F:dihydrofolate synthase activity"/>
    <property type="evidence" value="ECO:0007669"/>
    <property type="project" value="UniProtKB-EC"/>
</dbReference>
<evidence type="ECO:0000256" key="15">
    <source>
        <dbReference type="ARBA" id="ARBA00022909"/>
    </source>
</evidence>
<evidence type="ECO:0000256" key="2">
    <source>
        <dbReference type="ARBA" id="ARBA00002714"/>
    </source>
</evidence>
<evidence type="ECO:0000256" key="11">
    <source>
        <dbReference type="ARBA" id="ARBA00022723"/>
    </source>
</evidence>
<comment type="pathway">
    <text evidence="4">Cofactor biosynthesis; tetrahydrofolylpolyglutamate biosynthesis.</text>
</comment>
<evidence type="ECO:0000256" key="7">
    <source>
        <dbReference type="ARBA" id="ARBA00013023"/>
    </source>
</evidence>
<dbReference type="KEGG" id="vff:VITFI_CDS2929"/>
<protein>
    <recommendedName>
        <fullName evidence="9">Dihydrofolate synthase/folylpolyglutamate synthase</fullName>
        <ecNumber evidence="7">6.3.2.12</ecNumber>
        <ecNumber evidence="8">6.3.2.17</ecNumber>
    </recommendedName>
    <alternativeName>
        <fullName evidence="18">Folylpoly-gamma-glutamate synthetase-dihydrofolate synthetase</fullName>
    </alternativeName>
    <alternativeName>
        <fullName evidence="16">Folylpolyglutamate synthetase</fullName>
    </alternativeName>
    <alternativeName>
        <fullName evidence="17">Tetrahydrofolylpolyglutamate synthase</fullName>
    </alternativeName>
</protein>
<evidence type="ECO:0000256" key="10">
    <source>
        <dbReference type="ARBA" id="ARBA00022598"/>
    </source>
</evidence>
<feature type="domain" description="Mur ligase C-terminal" evidence="24">
    <location>
        <begin position="295"/>
        <end position="423"/>
    </location>
</feature>
<evidence type="ECO:0000256" key="19">
    <source>
        <dbReference type="ARBA" id="ARBA00047493"/>
    </source>
</evidence>
<comment type="similarity">
    <text evidence="5 23">Belongs to the folylpolyglutamate synthase family.</text>
</comment>
<comment type="function">
    <text evidence="2">Functions in two distinct reactions of the de novo folate biosynthetic pathway. Catalyzes the addition of a glutamate residue to dihydropteroate (7,8-dihydropteroate or H2Pte) to form dihydrofolate (7,8-dihydrofolate monoglutamate or H2Pte-Glu). Also catalyzes successive additions of L-glutamate to tetrahydrofolate or 10-formyltetrahydrofolate or 5,10-methylenetetrahydrofolate, leading to folylpolyglutamate derivatives.</text>
</comment>
<evidence type="ECO:0000256" key="16">
    <source>
        <dbReference type="ARBA" id="ARBA00030048"/>
    </source>
</evidence>
<feature type="domain" description="Mur ligase central" evidence="25">
    <location>
        <begin position="55"/>
        <end position="202"/>
    </location>
</feature>
<dbReference type="GO" id="GO:0046656">
    <property type="term" value="P:folic acid biosynthetic process"/>
    <property type="evidence" value="ECO:0007669"/>
    <property type="project" value="UniProtKB-KW"/>
</dbReference>
<dbReference type="SUPFAM" id="SSF53623">
    <property type="entry name" value="MurD-like peptide ligases, catalytic domain"/>
    <property type="match status" value="1"/>
</dbReference>
<dbReference type="InterPro" id="IPR036565">
    <property type="entry name" value="Mur-like_cat_sf"/>
</dbReference>
<evidence type="ECO:0000256" key="12">
    <source>
        <dbReference type="ARBA" id="ARBA00022741"/>
    </source>
</evidence>
<dbReference type="EC" id="6.3.2.12" evidence="7"/>